<proteinExistence type="predicted"/>
<dbReference type="Pfam" id="PF02265">
    <property type="entry name" value="S1-P1_nuclease"/>
    <property type="match status" value="1"/>
</dbReference>
<evidence type="ECO:0000313" key="9">
    <source>
        <dbReference type="Proteomes" id="UP000460561"/>
    </source>
</evidence>
<evidence type="ECO:0000256" key="3">
    <source>
        <dbReference type="ARBA" id="ARBA00022759"/>
    </source>
</evidence>
<organism evidence="8 9">
    <name type="scientific">Altericroceibacterium indicum</name>
    <dbReference type="NCBI Taxonomy" id="374177"/>
    <lineage>
        <taxon>Bacteria</taxon>
        <taxon>Pseudomonadati</taxon>
        <taxon>Pseudomonadota</taxon>
        <taxon>Alphaproteobacteria</taxon>
        <taxon>Sphingomonadales</taxon>
        <taxon>Erythrobacteraceae</taxon>
        <taxon>Altericroceibacterium</taxon>
    </lineage>
</organism>
<dbReference type="OrthoDB" id="267579at2"/>
<keyword evidence="7" id="KW-0732">Signal</keyword>
<reference evidence="8 9" key="1">
    <citation type="submission" date="2019-12" db="EMBL/GenBank/DDBJ databases">
        <title>Genomic-based taxomic classification of the family Erythrobacteraceae.</title>
        <authorList>
            <person name="Xu L."/>
        </authorList>
    </citation>
    <scope>NUCLEOTIDE SEQUENCE [LARGE SCALE GENOMIC DNA]</scope>
    <source>
        <strain evidence="8 9">DSM 18604</strain>
    </source>
</reference>
<evidence type="ECO:0000256" key="4">
    <source>
        <dbReference type="ARBA" id="ARBA00022801"/>
    </source>
</evidence>
<keyword evidence="5" id="KW-1015">Disulfide bond</keyword>
<dbReference type="GO" id="GO:0006308">
    <property type="term" value="P:DNA catabolic process"/>
    <property type="evidence" value="ECO:0007669"/>
    <property type="project" value="InterPro"/>
</dbReference>
<dbReference type="AlphaFoldDB" id="A0A845A6S5"/>
<gene>
    <name evidence="8" type="ORF">GRI39_03275</name>
</gene>
<evidence type="ECO:0000256" key="6">
    <source>
        <dbReference type="ARBA" id="ARBA00023180"/>
    </source>
</evidence>
<dbReference type="InterPro" id="IPR008947">
    <property type="entry name" value="PLipase_C/P1_nuclease_dom_sf"/>
</dbReference>
<dbReference type="GO" id="GO:0046872">
    <property type="term" value="F:metal ion binding"/>
    <property type="evidence" value="ECO:0007669"/>
    <property type="project" value="UniProtKB-KW"/>
</dbReference>
<dbReference type="Gene3D" id="1.10.575.10">
    <property type="entry name" value="P1 Nuclease"/>
    <property type="match status" value="1"/>
</dbReference>
<feature type="signal peptide" evidence="7">
    <location>
        <begin position="1"/>
        <end position="25"/>
    </location>
</feature>
<evidence type="ECO:0000256" key="2">
    <source>
        <dbReference type="ARBA" id="ARBA00022723"/>
    </source>
</evidence>
<dbReference type="PANTHER" id="PTHR33146">
    <property type="entry name" value="ENDONUCLEASE 4"/>
    <property type="match status" value="1"/>
</dbReference>
<evidence type="ECO:0000256" key="7">
    <source>
        <dbReference type="SAM" id="SignalP"/>
    </source>
</evidence>
<keyword evidence="2" id="KW-0479">Metal-binding</keyword>
<dbReference type="CDD" id="cd11010">
    <property type="entry name" value="S1-P1_nuclease"/>
    <property type="match status" value="1"/>
</dbReference>
<dbReference type="InterPro" id="IPR003154">
    <property type="entry name" value="S1/P1nuclease"/>
</dbReference>
<sequence length="276" mass="30918">MKRISSILSGMSIAISLAAASPAYAWGPIGHRVSAEIAERNLDGRTRAEVTMILHGETLAELATVPDEMRSDPDKFWQETSPPYHYVTLPKGVDASQLHHPPQGDAITALDHYTKVLRDPAASIDDKKLALAFVVHIVADLHMPLHVGNGTDRGGNDFKVNWFGQPETLHWVWDEGLILHQQLSFSEYSDRLERETTPEQQVKWWVPTPTVWVEESAQLRDSIYPATGPDQGAGTIESPVNLSWDYAYKETPRMEHRLAQSGVRTAAYLQWVFADK</sequence>
<dbReference type="GO" id="GO:0003676">
    <property type="term" value="F:nucleic acid binding"/>
    <property type="evidence" value="ECO:0007669"/>
    <property type="project" value="InterPro"/>
</dbReference>
<keyword evidence="9" id="KW-1185">Reference proteome</keyword>
<name>A0A845A6S5_9SPHN</name>
<dbReference type="GO" id="GO:0004519">
    <property type="term" value="F:endonuclease activity"/>
    <property type="evidence" value="ECO:0007669"/>
    <property type="project" value="UniProtKB-KW"/>
</dbReference>
<dbReference type="Proteomes" id="UP000460561">
    <property type="component" value="Unassembled WGS sequence"/>
</dbReference>
<protein>
    <submittedName>
        <fullName evidence="8">S1/P1 Nuclease</fullName>
    </submittedName>
</protein>
<dbReference type="RefSeq" id="WP_160738234.1">
    <property type="nucleotide sequence ID" value="NZ_WTYQ01000001.1"/>
</dbReference>
<dbReference type="EMBL" id="WTYQ01000001">
    <property type="protein sequence ID" value="MXP25069.1"/>
    <property type="molecule type" value="Genomic_DNA"/>
</dbReference>
<keyword evidence="4" id="KW-0378">Hydrolase</keyword>
<evidence type="ECO:0000256" key="5">
    <source>
        <dbReference type="ARBA" id="ARBA00023157"/>
    </source>
</evidence>
<evidence type="ECO:0000313" key="8">
    <source>
        <dbReference type="EMBL" id="MXP25069.1"/>
    </source>
</evidence>
<keyword evidence="1" id="KW-0540">Nuclease</keyword>
<comment type="caution">
    <text evidence="8">The sequence shown here is derived from an EMBL/GenBank/DDBJ whole genome shotgun (WGS) entry which is preliminary data.</text>
</comment>
<evidence type="ECO:0000256" key="1">
    <source>
        <dbReference type="ARBA" id="ARBA00022722"/>
    </source>
</evidence>
<keyword evidence="3" id="KW-0255">Endonuclease</keyword>
<dbReference type="PANTHER" id="PTHR33146:SF26">
    <property type="entry name" value="ENDONUCLEASE 4"/>
    <property type="match status" value="1"/>
</dbReference>
<keyword evidence="6" id="KW-0325">Glycoprotein</keyword>
<feature type="chain" id="PRO_5032486875" evidence="7">
    <location>
        <begin position="26"/>
        <end position="276"/>
    </location>
</feature>
<accession>A0A845A6S5</accession>
<dbReference type="SUPFAM" id="SSF48537">
    <property type="entry name" value="Phospholipase C/P1 nuclease"/>
    <property type="match status" value="1"/>
</dbReference>
<dbReference type="GO" id="GO:0016788">
    <property type="term" value="F:hydrolase activity, acting on ester bonds"/>
    <property type="evidence" value="ECO:0007669"/>
    <property type="project" value="InterPro"/>
</dbReference>